<keyword evidence="1" id="KW-1133">Transmembrane helix</keyword>
<evidence type="ECO:0000313" key="3">
    <source>
        <dbReference type="Proteomes" id="UP001237642"/>
    </source>
</evidence>
<proteinExistence type="predicted"/>
<organism evidence="2 3">
    <name type="scientific">Heracleum sosnowskyi</name>
    <dbReference type="NCBI Taxonomy" id="360622"/>
    <lineage>
        <taxon>Eukaryota</taxon>
        <taxon>Viridiplantae</taxon>
        <taxon>Streptophyta</taxon>
        <taxon>Embryophyta</taxon>
        <taxon>Tracheophyta</taxon>
        <taxon>Spermatophyta</taxon>
        <taxon>Magnoliopsida</taxon>
        <taxon>eudicotyledons</taxon>
        <taxon>Gunneridae</taxon>
        <taxon>Pentapetalae</taxon>
        <taxon>asterids</taxon>
        <taxon>campanulids</taxon>
        <taxon>Apiales</taxon>
        <taxon>Apiaceae</taxon>
        <taxon>Apioideae</taxon>
        <taxon>apioid superclade</taxon>
        <taxon>Tordylieae</taxon>
        <taxon>Tordyliinae</taxon>
        <taxon>Heracleum</taxon>
    </lineage>
</organism>
<sequence length="119" mass="13714">MSCDEFELQWRDSSSLSVNCPRMESERRLLSVATIVVKVANMVATMFVEVATMVATFATFVMLNQQKLNDDPYDYCPSYYTKEAMIAAYKKLVYVVGNKDTWKVPEDIKVRTMYPQKAE</sequence>
<dbReference type="Proteomes" id="UP001237642">
    <property type="component" value="Unassembled WGS sequence"/>
</dbReference>
<accession>A0AAD8GVI6</accession>
<gene>
    <name evidence="2" type="ORF">POM88_049406</name>
</gene>
<dbReference type="AlphaFoldDB" id="A0AAD8GVI6"/>
<keyword evidence="1" id="KW-0812">Transmembrane</keyword>
<feature type="transmembrane region" description="Helical" evidence="1">
    <location>
        <begin position="39"/>
        <end position="63"/>
    </location>
</feature>
<dbReference type="EMBL" id="JAUIZM010000011">
    <property type="protein sequence ID" value="KAK1356150.1"/>
    <property type="molecule type" value="Genomic_DNA"/>
</dbReference>
<keyword evidence="1" id="KW-0472">Membrane</keyword>
<reference evidence="2" key="1">
    <citation type="submission" date="2023-02" db="EMBL/GenBank/DDBJ databases">
        <title>Genome of toxic invasive species Heracleum sosnowskyi carries increased number of genes despite the absence of recent whole-genome duplications.</title>
        <authorList>
            <person name="Schelkunov M."/>
            <person name="Shtratnikova V."/>
            <person name="Makarenko M."/>
            <person name="Klepikova A."/>
            <person name="Omelchenko D."/>
            <person name="Novikova G."/>
            <person name="Obukhova E."/>
            <person name="Bogdanov V."/>
            <person name="Penin A."/>
            <person name="Logacheva M."/>
        </authorList>
    </citation>
    <scope>NUCLEOTIDE SEQUENCE</scope>
    <source>
        <strain evidence="2">Hsosn_3</strain>
        <tissue evidence="2">Leaf</tissue>
    </source>
</reference>
<reference evidence="2" key="2">
    <citation type="submission" date="2023-05" db="EMBL/GenBank/DDBJ databases">
        <authorList>
            <person name="Schelkunov M.I."/>
        </authorList>
    </citation>
    <scope>NUCLEOTIDE SEQUENCE</scope>
    <source>
        <strain evidence="2">Hsosn_3</strain>
        <tissue evidence="2">Leaf</tissue>
    </source>
</reference>
<comment type="caution">
    <text evidence="2">The sequence shown here is derived from an EMBL/GenBank/DDBJ whole genome shotgun (WGS) entry which is preliminary data.</text>
</comment>
<evidence type="ECO:0000256" key="1">
    <source>
        <dbReference type="SAM" id="Phobius"/>
    </source>
</evidence>
<protein>
    <submittedName>
        <fullName evidence="2">Uncharacterized protein</fullName>
    </submittedName>
</protein>
<evidence type="ECO:0000313" key="2">
    <source>
        <dbReference type="EMBL" id="KAK1356150.1"/>
    </source>
</evidence>
<name>A0AAD8GVI6_9APIA</name>
<keyword evidence="3" id="KW-1185">Reference proteome</keyword>